<reference evidence="1 2" key="1">
    <citation type="submission" date="2018-07" db="EMBL/GenBank/DDBJ databases">
        <title>Genome sequence of Nitratireductor thuwali#1536.</title>
        <authorList>
            <person name="Michoud G."/>
            <person name="Merlino G."/>
            <person name="Sefrji F.O."/>
            <person name="Daffonchio D."/>
        </authorList>
    </citation>
    <scope>NUCLEOTIDE SEQUENCE [LARGE SCALE GENOMIC DNA]</scope>
    <source>
        <strain evidence="2">Nit1536</strain>
    </source>
</reference>
<protein>
    <recommendedName>
        <fullName evidence="3">DUF982 domain-containing protein</fullName>
    </recommendedName>
</protein>
<evidence type="ECO:0000313" key="1">
    <source>
        <dbReference type="EMBL" id="UUP16490.1"/>
    </source>
</evidence>
<evidence type="ECO:0000313" key="2">
    <source>
        <dbReference type="Proteomes" id="UP001342418"/>
    </source>
</evidence>
<keyword evidence="2" id="KW-1185">Reference proteome</keyword>
<dbReference type="Pfam" id="PF06169">
    <property type="entry name" value="DUF982"/>
    <property type="match status" value="1"/>
</dbReference>
<gene>
    <name evidence="1" type="ORF">NTH_00937</name>
</gene>
<dbReference type="InterPro" id="IPR010385">
    <property type="entry name" value="DUF982"/>
</dbReference>
<dbReference type="Proteomes" id="UP001342418">
    <property type="component" value="Chromosome"/>
</dbReference>
<dbReference type="Gene3D" id="6.10.250.730">
    <property type="match status" value="1"/>
</dbReference>
<proteinExistence type="predicted"/>
<name>A0ABY5MEM8_9HYPH</name>
<sequence>MDAYQFDLPVRLVLQPGQPVIEIYSAEEALDLLMTWPVQDGPLYQRAMDSCVAAIAGTGTLDEARRAFTNVARVTKVLAKDVPLDSLYEGERLKQELGGEDAY</sequence>
<dbReference type="RefSeq" id="WP_338528908.1">
    <property type="nucleotide sequence ID" value="NZ_CP030941.1"/>
</dbReference>
<evidence type="ECO:0008006" key="3">
    <source>
        <dbReference type="Google" id="ProtNLM"/>
    </source>
</evidence>
<organism evidence="1 2">
    <name type="scientific">Nitratireductor thuwali</name>
    <dbReference type="NCBI Taxonomy" id="2267699"/>
    <lineage>
        <taxon>Bacteria</taxon>
        <taxon>Pseudomonadati</taxon>
        <taxon>Pseudomonadota</taxon>
        <taxon>Alphaproteobacteria</taxon>
        <taxon>Hyphomicrobiales</taxon>
        <taxon>Phyllobacteriaceae</taxon>
        <taxon>Nitratireductor</taxon>
    </lineage>
</organism>
<accession>A0ABY5MEM8</accession>
<dbReference type="EMBL" id="CP030941">
    <property type="protein sequence ID" value="UUP16490.1"/>
    <property type="molecule type" value="Genomic_DNA"/>
</dbReference>